<organism evidence="1 2">
    <name type="scientific">Noviherbaspirillum sedimenti</name>
    <dbReference type="NCBI Taxonomy" id="2320865"/>
    <lineage>
        <taxon>Bacteria</taxon>
        <taxon>Pseudomonadati</taxon>
        <taxon>Pseudomonadota</taxon>
        <taxon>Betaproteobacteria</taxon>
        <taxon>Burkholderiales</taxon>
        <taxon>Oxalobacteraceae</taxon>
        <taxon>Noviherbaspirillum</taxon>
    </lineage>
</organism>
<comment type="caution">
    <text evidence="1">The sequence shown here is derived from an EMBL/GenBank/DDBJ whole genome shotgun (WGS) entry which is preliminary data.</text>
</comment>
<dbReference type="AlphaFoldDB" id="A0A3A3G875"/>
<dbReference type="EMBL" id="QYUQ01000002">
    <property type="protein sequence ID" value="RJG04024.1"/>
    <property type="molecule type" value="Genomic_DNA"/>
</dbReference>
<accession>A0A3A3G875</accession>
<evidence type="ECO:0000313" key="1">
    <source>
        <dbReference type="EMBL" id="RJG04024.1"/>
    </source>
</evidence>
<proteinExistence type="predicted"/>
<keyword evidence="2" id="KW-1185">Reference proteome</keyword>
<protein>
    <submittedName>
        <fullName evidence="1">DUF4102 domain-containing protein</fullName>
    </submittedName>
</protein>
<reference evidence="2" key="1">
    <citation type="submission" date="2018-09" db="EMBL/GenBank/DDBJ databases">
        <authorList>
            <person name="Zhu H."/>
        </authorList>
    </citation>
    <scope>NUCLEOTIDE SEQUENCE [LARGE SCALE GENOMIC DNA]</scope>
    <source>
        <strain evidence="2">K1S02-23</strain>
    </source>
</reference>
<dbReference type="Proteomes" id="UP000266327">
    <property type="component" value="Unassembled WGS sequence"/>
</dbReference>
<sequence length="39" mass="4224">MPLSDLAIHNAKPGVKPIKMYDANGMYLEVAPAPPFQTP</sequence>
<evidence type="ECO:0000313" key="2">
    <source>
        <dbReference type="Proteomes" id="UP000266327"/>
    </source>
</evidence>
<name>A0A3A3G875_9BURK</name>
<gene>
    <name evidence="1" type="ORF">D3878_22545</name>
</gene>